<dbReference type="AlphaFoldDB" id="A0A3D9HP41"/>
<organism evidence="8 9">
    <name type="scientific">Aestuariispira insulae</name>
    <dbReference type="NCBI Taxonomy" id="1461337"/>
    <lineage>
        <taxon>Bacteria</taxon>
        <taxon>Pseudomonadati</taxon>
        <taxon>Pseudomonadota</taxon>
        <taxon>Alphaproteobacteria</taxon>
        <taxon>Rhodospirillales</taxon>
        <taxon>Kiloniellaceae</taxon>
        <taxon>Aestuariispira</taxon>
    </lineage>
</organism>
<dbReference type="InterPro" id="IPR007730">
    <property type="entry name" value="SPOR-like_dom"/>
</dbReference>
<dbReference type="Pfam" id="PF05036">
    <property type="entry name" value="SPOR"/>
    <property type="match status" value="1"/>
</dbReference>
<evidence type="ECO:0000313" key="9">
    <source>
        <dbReference type="Proteomes" id="UP000256845"/>
    </source>
</evidence>
<dbReference type="GO" id="GO:0042834">
    <property type="term" value="F:peptidoglycan binding"/>
    <property type="evidence" value="ECO:0007669"/>
    <property type="project" value="InterPro"/>
</dbReference>
<keyword evidence="4" id="KW-1003">Cell membrane</keyword>
<feature type="domain" description="SPOR" evidence="7">
    <location>
        <begin position="252"/>
        <end position="330"/>
    </location>
</feature>
<evidence type="ECO:0000256" key="5">
    <source>
        <dbReference type="RuleBase" id="RU003495"/>
    </source>
</evidence>
<dbReference type="PANTHER" id="PTHR34183">
    <property type="entry name" value="ENDOLYTIC PEPTIDOGLYCAN TRANSGLYCOSYLASE RLPA"/>
    <property type="match status" value="1"/>
</dbReference>
<dbReference type="Pfam" id="PF03330">
    <property type="entry name" value="DPBB_1"/>
    <property type="match status" value="1"/>
</dbReference>
<name>A0A3D9HP41_9PROT</name>
<dbReference type="InterPro" id="IPR034718">
    <property type="entry name" value="RlpA"/>
</dbReference>
<evidence type="ECO:0000256" key="4">
    <source>
        <dbReference type="HAMAP-Rule" id="MF_02071"/>
    </source>
</evidence>
<evidence type="ECO:0000256" key="3">
    <source>
        <dbReference type="ARBA" id="ARBA00023316"/>
    </source>
</evidence>
<dbReference type="EC" id="4.2.2.-" evidence="4"/>
<dbReference type="NCBIfam" id="TIGR00413">
    <property type="entry name" value="rlpA"/>
    <property type="match status" value="1"/>
</dbReference>
<dbReference type="GO" id="GO:0071555">
    <property type="term" value="P:cell wall organization"/>
    <property type="evidence" value="ECO:0007669"/>
    <property type="project" value="UniProtKB-KW"/>
</dbReference>
<dbReference type="InterPro" id="IPR012997">
    <property type="entry name" value="RplA"/>
</dbReference>
<evidence type="ECO:0000256" key="2">
    <source>
        <dbReference type="ARBA" id="ARBA00023239"/>
    </source>
</evidence>
<comment type="similarity">
    <text evidence="4 5">Belongs to the RlpA family.</text>
</comment>
<accession>A0A3D9HP41</accession>
<dbReference type="Gene3D" id="2.40.40.10">
    <property type="entry name" value="RlpA-like domain"/>
    <property type="match status" value="1"/>
</dbReference>
<reference evidence="8 9" key="1">
    <citation type="submission" date="2018-07" db="EMBL/GenBank/DDBJ databases">
        <title>Genomic Encyclopedia of Type Strains, Phase III (KMG-III): the genomes of soil and plant-associated and newly described type strains.</title>
        <authorList>
            <person name="Whitman W."/>
        </authorList>
    </citation>
    <scope>NUCLEOTIDE SEQUENCE [LARGE SCALE GENOMIC DNA]</scope>
    <source>
        <strain evidence="8 9">CECT 8488</strain>
    </source>
</reference>
<dbReference type="PANTHER" id="PTHR34183:SF1">
    <property type="entry name" value="ENDOLYTIC PEPTIDOGLYCAN TRANSGLYCOSYLASE RLPA"/>
    <property type="match status" value="1"/>
</dbReference>
<dbReference type="InterPro" id="IPR036908">
    <property type="entry name" value="RlpA-like_sf"/>
</dbReference>
<keyword evidence="1" id="KW-0732">Signal</keyword>
<keyword evidence="9" id="KW-1185">Reference proteome</keyword>
<dbReference type="EMBL" id="QRDW01000004">
    <property type="protein sequence ID" value="RED51081.1"/>
    <property type="molecule type" value="Genomic_DNA"/>
</dbReference>
<dbReference type="GO" id="GO:0009279">
    <property type="term" value="C:cell outer membrane"/>
    <property type="evidence" value="ECO:0007669"/>
    <property type="project" value="TreeGrafter"/>
</dbReference>
<keyword evidence="2 4" id="KW-0456">Lyase</keyword>
<dbReference type="GO" id="GO:0005886">
    <property type="term" value="C:plasma membrane"/>
    <property type="evidence" value="ECO:0007669"/>
    <property type="project" value="UniProtKB-SubCell"/>
</dbReference>
<dbReference type="Gene3D" id="3.30.70.1070">
    <property type="entry name" value="Sporulation related repeat"/>
    <property type="match status" value="1"/>
</dbReference>
<gene>
    <name evidence="4" type="primary">rlpA</name>
    <name evidence="8" type="ORF">DFP90_104361</name>
</gene>
<dbReference type="SUPFAM" id="SSF110997">
    <property type="entry name" value="Sporulation related repeat"/>
    <property type="match status" value="1"/>
</dbReference>
<dbReference type="InterPro" id="IPR036680">
    <property type="entry name" value="SPOR-like_sf"/>
</dbReference>
<comment type="caution">
    <text evidence="8">The sequence shown here is derived from an EMBL/GenBank/DDBJ whole genome shotgun (WGS) entry which is preliminary data.</text>
</comment>
<evidence type="ECO:0000256" key="1">
    <source>
        <dbReference type="ARBA" id="ARBA00022729"/>
    </source>
</evidence>
<dbReference type="PROSITE" id="PS51257">
    <property type="entry name" value="PROKAR_LIPOPROTEIN"/>
    <property type="match status" value="1"/>
</dbReference>
<dbReference type="RefSeq" id="WP_181905336.1">
    <property type="nucleotide sequence ID" value="NZ_QRDW01000004.1"/>
</dbReference>
<dbReference type="SUPFAM" id="SSF50685">
    <property type="entry name" value="Barwin-like endoglucanases"/>
    <property type="match status" value="1"/>
</dbReference>
<dbReference type="PROSITE" id="PS51724">
    <property type="entry name" value="SPOR"/>
    <property type="match status" value="1"/>
</dbReference>
<proteinExistence type="inferred from homology"/>
<evidence type="ECO:0000313" key="8">
    <source>
        <dbReference type="EMBL" id="RED51081.1"/>
    </source>
</evidence>
<comment type="function">
    <text evidence="4">Lytic transglycosylase with a strong preference for naked glycan strands that lack stem peptides.</text>
</comment>
<evidence type="ECO:0000259" key="7">
    <source>
        <dbReference type="PROSITE" id="PS51724"/>
    </source>
</evidence>
<dbReference type="GO" id="GO:0000270">
    <property type="term" value="P:peptidoglycan metabolic process"/>
    <property type="evidence" value="ECO:0007669"/>
    <property type="project" value="UniProtKB-UniRule"/>
</dbReference>
<sequence>MNTKFLGMAALSVFMLTGCSEIQFLSQASKEISPADASDIQHRDGSGGNGKRYKVGNAYQIKGNWYYPKEDYAYVETGIASWYGPNFHGKQTANGAIFDMNKVSAAHRTLPMPSMVRVTNLENGRSLKVKVNDRGPYAHNRIIDLSKRAAELLGFKIKGTALVKVEVLEAESRQLVAIMNGETLDHPPAPAASPSIVVQAEPLEAPVGTVDSKPSSTNHDVQVASSSNLPVSVESETLGEPVSDEQVTVVSVAAPPQIYIQAGAFSQYSNAVITKARLSSVGPTIIQQINKADRPLFRVRIGPFDKVEEADRLQEAITEAGYPDARIIVDD</sequence>
<evidence type="ECO:0000256" key="6">
    <source>
        <dbReference type="SAM" id="MobiDB-lite"/>
    </source>
</evidence>
<feature type="region of interest" description="Disordered" evidence="6">
    <location>
        <begin position="208"/>
        <end position="232"/>
    </location>
</feature>
<protein>
    <recommendedName>
        <fullName evidence="4">Endolytic peptidoglycan transglycosylase RlpA</fullName>
        <ecNumber evidence="4">4.2.2.-</ecNumber>
    </recommendedName>
</protein>
<dbReference type="GO" id="GO:0008932">
    <property type="term" value="F:lytic endotransglycosylase activity"/>
    <property type="evidence" value="ECO:0007669"/>
    <property type="project" value="UniProtKB-UniRule"/>
</dbReference>
<keyword evidence="4" id="KW-0472">Membrane</keyword>
<comment type="subcellular location">
    <subcellularLocation>
        <location evidence="4">Cell membrane</location>
        <topology evidence="4">Lipid-anchor</topology>
    </subcellularLocation>
</comment>
<dbReference type="Proteomes" id="UP000256845">
    <property type="component" value="Unassembled WGS sequence"/>
</dbReference>
<dbReference type="InterPro" id="IPR009009">
    <property type="entry name" value="RlpA-like_DPBB"/>
</dbReference>
<feature type="compositionally biased region" description="Polar residues" evidence="6">
    <location>
        <begin position="212"/>
        <end position="230"/>
    </location>
</feature>
<keyword evidence="3 4" id="KW-0961">Cell wall biogenesis/degradation</keyword>
<dbReference type="CDD" id="cd22268">
    <property type="entry name" value="DPBB_RlpA-like"/>
    <property type="match status" value="1"/>
</dbReference>
<dbReference type="HAMAP" id="MF_02071">
    <property type="entry name" value="RlpA"/>
    <property type="match status" value="1"/>
</dbReference>
<keyword evidence="4" id="KW-0564">Palmitate</keyword>
<keyword evidence="4 8" id="KW-0449">Lipoprotein</keyword>